<proteinExistence type="predicted"/>
<dbReference type="OrthoDB" id="4777915at2759"/>
<dbReference type="Proteomes" id="UP000184356">
    <property type="component" value="Unassembled WGS sequence"/>
</dbReference>
<keyword evidence="2" id="KW-1185">Reference proteome</keyword>
<reference evidence="2" key="1">
    <citation type="journal article" date="2017" name="Genome Biol.">
        <title>Comparative genomics reveals high biological diversity and specific adaptations in the industrially and medically important fungal genus Aspergillus.</title>
        <authorList>
            <person name="de Vries R.P."/>
            <person name="Riley R."/>
            <person name="Wiebenga A."/>
            <person name="Aguilar-Osorio G."/>
            <person name="Amillis S."/>
            <person name="Uchima C.A."/>
            <person name="Anderluh G."/>
            <person name="Asadollahi M."/>
            <person name="Askin M."/>
            <person name="Barry K."/>
            <person name="Battaglia E."/>
            <person name="Bayram O."/>
            <person name="Benocci T."/>
            <person name="Braus-Stromeyer S.A."/>
            <person name="Caldana C."/>
            <person name="Canovas D."/>
            <person name="Cerqueira G.C."/>
            <person name="Chen F."/>
            <person name="Chen W."/>
            <person name="Choi C."/>
            <person name="Clum A."/>
            <person name="Dos Santos R.A."/>
            <person name="Damasio A.R."/>
            <person name="Diallinas G."/>
            <person name="Emri T."/>
            <person name="Fekete E."/>
            <person name="Flipphi M."/>
            <person name="Freyberg S."/>
            <person name="Gallo A."/>
            <person name="Gournas C."/>
            <person name="Habgood R."/>
            <person name="Hainaut M."/>
            <person name="Harispe M.L."/>
            <person name="Henrissat B."/>
            <person name="Hilden K.S."/>
            <person name="Hope R."/>
            <person name="Hossain A."/>
            <person name="Karabika E."/>
            <person name="Karaffa L."/>
            <person name="Karanyi Z."/>
            <person name="Krasevec N."/>
            <person name="Kuo A."/>
            <person name="Kusch H."/>
            <person name="LaButti K."/>
            <person name="Lagendijk E.L."/>
            <person name="Lapidus A."/>
            <person name="Levasseur A."/>
            <person name="Lindquist E."/>
            <person name="Lipzen A."/>
            <person name="Logrieco A.F."/>
            <person name="MacCabe A."/>
            <person name="Maekelae M.R."/>
            <person name="Malavazi I."/>
            <person name="Melin P."/>
            <person name="Meyer V."/>
            <person name="Mielnichuk N."/>
            <person name="Miskei M."/>
            <person name="Molnar A.P."/>
            <person name="Mule G."/>
            <person name="Ngan C.Y."/>
            <person name="Orejas M."/>
            <person name="Orosz E."/>
            <person name="Ouedraogo J.P."/>
            <person name="Overkamp K.M."/>
            <person name="Park H.-S."/>
            <person name="Perrone G."/>
            <person name="Piumi F."/>
            <person name="Punt P.J."/>
            <person name="Ram A.F."/>
            <person name="Ramon A."/>
            <person name="Rauscher S."/>
            <person name="Record E."/>
            <person name="Riano-Pachon D.M."/>
            <person name="Robert V."/>
            <person name="Roehrig J."/>
            <person name="Ruller R."/>
            <person name="Salamov A."/>
            <person name="Salih N.S."/>
            <person name="Samson R.A."/>
            <person name="Sandor E."/>
            <person name="Sanguinetti M."/>
            <person name="Schuetze T."/>
            <person name="Sepcic K."/>
            <person name="Shelest E."/>
            <person name="Sherlock G."/>
            <person name="Sophianopoulou V."/>
            <person name="Squina F.M."/>
            <person name="Sun H."/>
            <person name="Susca A."/>
            <person name="Todd R.B."/>
            <person name="Tsang A."/>
            <person name="Unkles S.E."/>
            <person name="van de Wiele N."/>
            <person name="van Rossen-Uffink D."/>
            <person name="Oliveira J.V."/>
            <person name="Vesth T.C."/>
            <person name="Visser J."/>
            <person name="Yu J.-H."/>
            <person name="Zhou M."/>
            <person name="Andersen M.R."/>
            <person name="Archer D.B."/>
            <person name="Baker S.E."/>
            <person name="Benoit I."/>
            <person name="Brakhage A.A."/>
            <person name="Braus G.H."/>
            <person name="Fischer R."/>
            <person name="Frisvad J.C."/>
            <person name="Goldman G.H."/>
            <person name="Houbraken J."/>
            <person name="Oakley B."/>
            <person name="Pocsi I."/>
            <person name="Scazzocchio C."/>
            <person name="Seiboth B."/>
            <person name="vanKuyk P.A."/>
            <person name="Wortman J."/>
            <person name="Dyer P.S."/>
            <person name="Grigoriev I.V."/>
        </authorList>
    </citation>
    <scope>NUCLEOTIDE SEQUENCE [LARGE SCALE GENOMIC DNA]</scope>
    <source>
        <strain evidence="2">CBS 593.65</strain>
    </source>
</reference>
<organism evidence="1 2">
    <name type="scientific">Aspergillus sydowii CBS 593.65</name>
    <dbReference type="NCBI Taxonomy" id="1036612"/>
    <lineage>
        <taxon>Eukaryota</taxon>
        <taxon>Fungi</taxon>
        <taxon>Dikarya</taxon>
        <taxon>Ascomycota</taxon>
        <taxon>Pezizomycotina</taxon>
        <taxon>Eurotiomycetes</taxon>
        <taxon>Eurotiomycetidae</taxon>
        <taxon>Eurotiales</taxon>
        <taxon>Aspergillaceae</taxon>
        <taxon>Aspergillus</taxon>
        <taxon>Aspergillus subgen. Nidulantes</taxon>
    </lineage>
</organism>
<dbReference type="AlphaFoldDB" id="A0A1L9TBV5"/>
<evidence type="ECO:0000313" key="1">
    <source>
        <dbReference type="EMBL" id="OJJ56881.1"/>
    </source>
</evidence>
<dbReference type="RefSeq" id="XP_040700687.1">
    <property type="nucleotide sequence ID" value="XM_040842405.1"/>
</dbReference>
<gene>
    <name evidence="1" type="ORF">ASPSYDRAFT_154892</name>
</gene>
<name>A0A1L9TBV5_9EURO</name>
<evidence type="ECO:0000313" key="2">
    <source>
        <dbReference type="Proteomes" id="UP000184356"/>
    </source>
</evidence>
<dbReference type="EMBL" id="KV878589">
    <property type="protein sequence ID" value="OJJ56881.1"/>
    <property type="molecule type" value="Genomic_DNA"/>
</dbReference>
<dbReference type="GeneID" id="63758478"/>
<dbReference type="VEuPathDB" id="FungiDB:ASPSYDRAFT_154892"/>
<protein>
    <submittedName>
        <fullName evidence="1">Uncharacterized protein</fullName>
    </submittedName>
</protein>
<sequence length="351" mass="40992">MPIDYQKLGLSDWSNIEPLFDKAINTPANITREEKYQIAQWPSHEEMEAQCQEQFSRSVHDLIQAAATDRDSLTYPEARLIRQGFHGIDLLAYTEREAVARRRERFEKPLWEKHQQALVSVLLPVELQAWNAVADSGWFYEKLKGATMQRKVHNPFVESGPPPWIQRIIDQGGSKAWGYIIYCSGLDSSEAWLNFRNHFDERLSLVPSLSAGSDQIRKTKVTEFLNFEGQEDDISVLRQNFRDLRDKGHLNPGLLSHVFLYATSQSRDSWKLEGRYFPWIWAVDPDWALDEADEDGYDGRVPVSWGIAYDKLYNFMLMRRFSLKDIWRDLNQMREVMADEPQPGWAFTKLR</sequence>
<accession>A0A1L9TBV5</accession>